<organism evidence="3 4">
    <name type="scientific">Panicum hallii var. hallii</name>
    <dbReference type="NCBI Taxonomy" id="1504633"/>
    <lineage>
        <taxon>Eukaryota</taxon>
        <taxon>Viridiplantae</taxon>
        <taxon>Streptophyta</taxon>
        <taxon>Embryophyta</taxon>
        <taxon>Tracheophyta</taxon>
        <taxon>Spermatophyta</taxon>
        <taxon>Magnoliopsida</taxon>
        <taxon>Liliopsida</taxon>
        <taxon>Poales</taxon>
        <taxon>Poaceae</taxon>
        <taxon>PACMAD clade</taxon>
        <taxon>Panicoideae</taxon>
        <taxon>Panicodae</taxon>
        <taxon>Paniceae</taxon>
        <taxon>Panicinae</taxon>
        <taxon>Panicum</taxon>
        <taxon>Panicum sect. Panicum</taxon>
    </lineage>
</organism>
<dbReference type="PANTHER" id="PTHR31284">
    <property type="entry name" value="ACID PHOSPHATASE-LIKE PROTEIN"/>
    <property type="match status" value="1"/>
</dbReference>
<dbReference type="PROSITE" id="PS51257">
    <property type="entry name" value="PROKAR_LIPOPROTEIN"/>
    <property type="match status" value="1"/>
</dbReference>
<evidence type="ECO:0000256" key="1">
    <source>
        <dbReference type="ARBA" id="ARBA00022729"/>
    </source>
</evidence>
<dbReference type="Gramene" id="PUZ64340">
    <property type="protein sequence ID" value="PUZ64340"/>
    <property type="gene ID" value="GQ55_3G136000"/>
</dbReference>
<name>A0A2T7E936_9POAL</name>
<evidence type="ECO:0000313" key="3">
    <source>
        <dbReference type="EMBL" id="PUZ64340.1"/>
    </source>
</evidence>
<gene>
    <name evidence="3" type="ORF">GQ55_3G136000</name>
</gene>
<keyword evidence="4" id="KW-1185">Reference proteome</keyword>
<feature type="chain" id="PRO_5015594669" description="Acid phosphatase" evidence="2">
    <location>
        <begin position="23"/>
        <end position="286"/>
    </location>
</feature>
<dbReference type="PANTHER" id="PTHR31284:SF19">
    <property type="entry name" value="VEGETATIVE STORAGE PROTEIN 1-RELATED"/>
    <property type="match status" value="1"/>
</dbReference>
<dbReference type="Pfam" id="PF03767">
    <property type="entry name" value="Acid_phosphat_B"/>
    <property type="match status" value="1"/>
</dbReference>
<proteinExistence type="predicted"/>
<keyword evidence="1 2" id="KW-0732">Signal</keyword>
<dbReference type="GO" id="GO:0003993">
    <property type="term" value="F:acid phosphatase activity"/>
    <property type="evidence" value="ECO:0007669"/>
    <property type="project" value="InterPro"/>
</dbReference>
<dbReference type="InterPro" id="IPR005519">
    <property type="entry name" value="Acid_phosphat_B-like"/>
</dbReference>
<dbReference type="CDD" id="cd07535">
    <property type="entry name" value="HAD_VSP"/>
    <property type="match status" value="1"/>
</dbReference>
<dbReference type="AlphaFoldDB" id="A0A2T7E936"/>
<dbReference type="OrthoDB" id="59415at2759"/>
<evidence type="ECO:0008006" key="5">
    <source>
        <dbReference type="Google" id="ProtNLM"/>
    </source>
</evidence>
<feature type="signal peptide" evidence="2">
    <location>
        <begin position="1"/>
        <end position="22"/>
    </location>
</feature>
<dbReference type="STRING" id="1504633.A0A2T7E936"/>
<evidence type="ECO:0000256" key="2">
    <source>
        <dbReference type="SAM" id="SignalP"/>
    </source>
</evidence>
<reference evidence="3 4" key="1">
    <citation type="submission" date="2018-04" db="EMBL/GenBank/DDBJ databases">
        <title>WGS assembly of Panicum hallii var. hallii HAL2.</title>
        <authorList>
            <person name="Lovell J."/>
            <person name="Jenkins J."/>
            <person name="Lowry D."/>
            <person name="Mamidi S."/>
            <person name="Sreedasyam A."/>
            <person name="Weng X."/>
            <person name="Barry K."/>
            <person name="Bonette J."/>
            <person name="Campitelli B."/>
            <person name="Daum C."/>
            <person name="Gordon S."/>
            <person name="Gould B."/>
            <person name="Lipzen A."/>
            <person name="MacQueen A."/>
            <person name="Palacio-Mejia J."/>
            <person name="Plott C."/>
            <person name="Shakirov E."/>
            <person name="Shu S."/>
            <person name="Yoshinaga Y."/>
            <person name="Zane M."/>
            <person name="Rokhsar D."/>
            <person name="Grimwood J."/>
            <person name="Schmutz J."/>
            <person name="Juenger T."/>
        </authorList>
    </citation>
    <scope>NUCLEOTIDE SEQUENCE [LARGE SCALE GENOMIC DNA]</scope>
    <source>
        <strain evidence="4">cv. HAL2</strain>
    </source>
</reference>
<dbReference type="InterPro" id="IPR036412">
    <property type="entry name" value="HAD-like_sf"/>
</dbReference>
<accession>A0A2T7E936</accession>
<dbReference type="Proteomes" id="UP000244336">
    <property type="component" value="Chromosome 3"/>
</dbReference>
<protein>
    <recommendedName>
        <fullName evidence="5">Acid phosphatase</fullName>
    </recommendedName>
</protein>
<dbReference type="NCBIfam" id="TIGR01675">
    <property type="entry name" value="plant-AP"/>
    <property type="match status" value="1"/>
</dbReference>
<dbReference type="Gene3D" id="3.40.50.1000">
    <property type="entry name" value="HAD superfamily/HAD-like"/>
    <property type="match status" value="1"/>
</dbReference>
<dbReference type="EMBL" id="CM009751">
    <property type="protein sequence ID" value="PUZ64340.1"/>
    <property type="molecule type" value="Genomic_DNA"/>
</dbReference>
<dbReference type="InterPro" id="IPR010028">
    <property type="entry name" value="Acid_phosphatase_pln"/>
</dbReference>
<dbReference type="InterPro" id="IPR023214">
    <property type="entry name" value="HAD_sf"/>
</dbReference>
<dbReference type="SUPFAM" id="SSF56784">
    <property type="entry name" value="HAD-like"/>
    <property type="match status" value="1"/>
</dbReference>
<evidence type="ECO:0000313" key="4">
    <source>
        <dbReference type="Proteomes" id="UP000244336"/>
    </source>
</evidence>
<sequence>MAKLVALLVALVAAAGSSSCAAWELSIRMPTARAVEEAAARLDDEIRDAAAPLIHALRPLVGSAGELGRRAGVPCDSWRLAVEAYNKRDWKTVPASCEGYVGHYMLGGHYRRDSRVVVDEAVAYAEGLELAGNGREVWVFDIDETSLSNLPYYAEHGFGTEPFNATSFNAYVMEGSAVALPETRRLFRKLVSLGVKPVFLTGRSEDQRAITSANLRRQGYSGWEKLLLKPIGFKGTAIGFKSGERRKLQDAGYVIVGNIGDQWSDILGAPEGARTFKLPDPMYYIG</sequence>